<name>A0A0B2AL58_9MICC</name>
<sequence>MPPRTHRVTDADALEPGDAVVVLFQGSHALGTVIGPSGDGALLLAEKENGAALRVDPRLTVVLRVPGAGSAPMEDAMNDAATNDGARNDGGLVTARRGLEEATA</sequence>
<reference evidence="2 3" key="1">
    <citation type="submission" date="2014-09" db="EMBL/GenBank/DDBJ databases">
        <title>Genome sequence of Sinomonas sp. MUSC 117.</title>
        <authorList>
            <person name="Lee L.-H."/>
        </authorList>
    </citation>
    <scope>NUCLEOTIDE SEQUENCE [LARGE SCALE GENOMIC DNA]</scope>
    <source>
        <strain evidence="2 3">MUSC 117</strain>
    </source>
</reference>
<keyword evidence="3" id="KW-1185">Reference proteome</keyword>
<organism evidence="2 3">
    <name type="scientific">Sinomonas humi</name>
    <dbReference type="NCBI Taxonomy" id="1338436"/>
    <lineage>
        <taxon>Bacteria</taxon>
        <taxon>Bacillati</taxon>
        <taxon>Actinomycetota</taxon>
        <taxon>Actinomycetes</taxon>
        <taxon>Micrococcales</taxon>
        <taxon>Micrococcaceae</taxon>
        <taxon>Sinomonas</taxon>
    </lineage>
</organism>
<proteinExistence type="predicted"/>
<evidence type="ECO:0000313" key="3">
    <source>
        <dbReference type="Proteomes" id="UP000030982"/>
    </source>
</evidence>
<dbReference type="EMBL" id="JTDL01000120">
    <property type="protein sequence ID" value="KHL02571.1"/>
    <property type="molecule type" value="Genomic_DNA"/>
</dbReference>
<evidence type="ECO:0000313" key="2">
    <source>
        <dbReference type="EMBL" id="KHL02571.1"/>
    </source>
</evidence>
<accession>A0A0B2AL58</accession>
<dbReference type="RefSeq" id="WP_043123988.1">
    <property type="nucleotide sequence ID" value="NZ_JTDL01000120.1"/>
</dbReference>
<dbReference type="AlphaFoldDB" id="A0A0B2AL58"/>
<evidence type="ECO:0000256" key="1">
    <source>
        <dbReference type="SAM" id="MobiDB-lite"/>
    </source>
</evidence>
<feature type="region of interest" description="Disordered" evidence="1">
    <location>
        <begin position="69"/>
        <end position="104"/>
    </location>
</feature>
<protein>
    <submittedName>
        <fullName evidence="2">Uncharacterized protein</fullName>
    </submittedName>
</protein>
<dbReference type="Proteomes" id="UP000030982">
    <property type="component" value="Unassembled WGS sequence"/>
</dbReference>
<gene>
    <name evidence="2" type="ORF">LK10_12205</name>
</gene>
<comment type="caution">
    <text evidence="2">The sequence shown here is derived from an EMBL/GenBank/DDBJ whole genome shotgun (WGS) entry which is preliminary data.</text>
</comment>